<dbReference type="OrthoDB" id="550575at2759"/>
<protein>
    <submittedName>
        <fullName evidence="2">RNI-like protein</fullName>
    </submittedName>
</protein>
<dbReference type="EMBL" id="LLXJ01000451">
    <property type="protein sequence ID" value="PKC09518.1"/>
    <property type="molecule type" value="Genomic_DNA"/>
</dbReference>
<comment type="caution">
    <text evidence="2">The sequence shown here is derived from an EMBL/GenBank/DDBJ whole genome shotgun (WGS) entry which is preliminary data.</text>
</comment>
<dbReference type="EMBL" id="LLXH01000541">
    <property type="protein sequence ID" value="PKC65447.1"/>
    <property type="molecule type" value="Genomic_DNA"/>
</dbReference>
<evidence type="ECO:0000313" key="3">
    <source>
        <dbReference type="EMBL" id="PKC65447.1"/>
    </source>
</evidence>
<dbReference type="AlphaFoldDB" id="A0A2I1EHT5"/>
<dbReference type="InterPro" id="IPR032675">
    <property type="entry name" value="LRR_dom_sf"/>
</dbReference>
<accession>A0A2I1EHT5</accession>
<dbReference type="Proteomes" id="UP000684084">
    <property type="component" value="Unassembled WGS sequence"/>
</dbReference>
<dbReference type="SUPFAM" id="SSF52047">
    <property type="entry name" value="RNI-like"/>
    <property type="match status" value="1"/>
</dbReference>
<evidence type="ECO:0000313" key="5">
    <source>
        <dbReference type="Proteomes" id="UP000232722"/>
    </source>
</evidence>
<dbReference type="GO" id="GO:0031146">
    <property type="term" value="P:SCF-dependent proteasomal ubiquitin-dependent protein catabolic process"/>
    <property type="evidence" value="ECO:0007669"/>
    <property type="project" value="TreeGrafter"/>
</dbReference>
<organism evidence="2 5">
    <name type="scientific">Rhizophagus irregularis</name>
    <dbReference type="NCBI Taxonomy" id="588596"/>
    <lineage>
        <taxon>Eukaryota</taxon>
        <taxon>Fungi</taxon>
        <taxon>Fungi incertae sedis</taxon>
        <taxon>Mucoromycota</taxon>
        <taxon>Glomeromycotina</taxon>
        <taxon>Glomeromycetes</taxon>
        <taxon>Glomerales</taxon>
        <taxon>Glomeraceae</taxon>
        <taxon>Rhizophagus</taxon>
    </lineage>
</organism>
<reference evidence="3 4" key="3">
    <citation type="submission" date="2017-10" db="EMBL/GenBank/DDBJ databases">
        <title>Extensive intraspecific genome diversity in a model arbuscular mycorrhizal fungus.</title>
        <authorList>
            <person name="Chen E.C.H."/>
            <person name="Morin E."/>
            <person name="Baudet D."/>
            <person name="Noel J."/>
            <person name="Ndikumana S."/>
            <person name="Charron P."/>
            <person name="St-Onge C."/>
            <person name="Giorgi J."/>
            <person name="Grigoriev I.V."/>
            <person name="Roux C."/>
            <person name="Martin F.M."/>
            <person name="Corradi N."/>
        </authorList>
    </citation>
    <scope>NUCLEOTIDE SEQUENCE [LARGE SCALE GENOMIC DNA]</scope>
    <source>
        <strain evidence="3 4">A1</strain>
    </source>
</reference>
<evidence type="ECO:0000313" key="1">
    <source>
        <dbReference type="EMBL" id="CAB5391022.1"/>
    </source>
</evidence>
<dbReference type="InterPro" id="IPR006553">
    <property type="entry name" value="Leu-rich_rpt_Cys-con_subtyp"/>
</dbReference>
<gene>
    <name evidence="1" type="ORF">CHRIB12_LOCUS21769</name>
    <name evidence="3" type="ORF">RhiirA1_536327</name>
    <name evidence="2" type="ORF">RhiirA5_398671</name>
</gene>
<dbReference type="PANTHER" id="PTHR13318">
    <property type="entry name" value="PARTNER OF PAIRED, ISOFORM B-RELATED"/>
    <property type="match status" value="1"/>
</dbReference>
<dbReference type="VEuPathDB" id="FungiDB:RhiirFUN_003542"/>
<reference evidence="3 4" key="4">
    <citation type="submission" date="2017-10" db="EMBL/GenBank/DDBJ databases">
        <title>Genome analyses suggest a sexual origin of heterokaryosis in a supposedly ancient asexual fungus.</title>
        <authorList>
            <person name="Corradi N."/>
            <person name="Sedzielewska K."/>
            <person name="Noel J."/>
            <person name="Charron P."/>
            <person name="Farinelli L."/>
            <person name="Marton T."/>
            <person name="Kruger M."/>
            <person name="Pelin A."/>
            <person name="Brachmann A."/>
            <person name="Corradi N."/>
        </authorList>
    </citation>
    <scope>NUCLEOTIDE SEQUENCE [LARGE SCALE GENOMIC DNA]</scope>
    <source>
        <strain evidence="3 4">A1</strain>
    </source>
</reference>
<evidence type="ECO:0000313" key="4">
    <source>
        <dbReference type="Proteomes" id="UP000232688"/>
    </source>
</evidence>
<dbReference type="Gene3D" id="3.80.10.10">
    <property type="entry name" value="Ribonuclease Inhibitor"/>
    <property type="match status" value="1"/>
</dbReference>
<proteinExistence type="predicted"/>
<dbReference type="GO" id="GO:0019005">
    <property type="term" value="C:SCF ubiquitin ligase complex"/>
    <property type="evidence" value="ECO:0007669"/>
    <property type="project" value="TreeGrafter"/>
</dbReference>
<reference evidence="2 5" key="1">
    <citation type="submission" date="2016-04" db="EMBL/GenBank/DDBJ databases">
        <title>Genome analyses suggest a sexual origin of heterokaryosis in a supposedly ancient asexual fungus.</title>
        <authorList>
            <person name="Ropars J."/>
            <person name="Sedzielewska K."/>
            <person name="Noel J."/>
            <person name="Charron P."/>
            <person name="Farinelli L."/>
            <person name="Marton T."/>
            <person name="Kruger M."/>
            <person name="Pelin A."/>
            <person name="Brachmann A."/>
            <person name="Corradi N."/>
        </authorList>
    </citation>
    <scope>NUCLEOTIDE SEQUENCE [LARGE SCALE GENOMIC DNA]</scope>
    <source>
        <strain evidence="2 5">A5</strain>
    </source>
</reference>
<dbReference type="Proteomes" id="UP000232722">
    <property type="component" value="Unassembled WGS sequence"/>
</dbReference>
<reference evidence="2 5" key="2">
    <citation type="submission" date="2017-09" db="EMBL/GenBank/DDBJ databases">
        <title>Extensive intraspecific genome diversity in a model arbuscular mycorrhizal fungus.</title>
        <authorList>
            <person name="Chen E.C."/>
            <person name="Morin E."/>
            <person name="Beaudet D."/>
            <person name="Noel J."/>
            <person name="Ndikumana S."/>
            <person name="Charron P."/>
            <person name="St-Onge C."/>
            <person name="Giorgi J."/>
            <person name="Grigoriev I.V."/>
            <person name="Roux C."/>
            <person name="Martin F.M."/>
            <person name="Corradi N."/>
        </authorList>
    </citation>
    <scope>NUCLEOTIDE SEQUENCE [LARGE SCALE GENOMIC DNA]</scope>
    <source>
        <strain evidence="2 5">A5</strain>
    </source>
</reference>
<dbReference type="EMBL" id="CAGKOT010000071">
    <property type="protein sequence ID" value="CAB5391022.1"/>
    <property type="molecule type" value="Genomic_DNA"/>
</dbReference>
<dbReference type="VEuPathDB" id="FungiDB:FUN_021697"/>
<dbReference type="SMART" id="SM00367">
    <property type="entry name" value="LRR_CC"/>
    <property type="match status" value="3"/>
</dbReference>
<evidence type="ECO:0000313" key="2">
    <source>
        <dbReference type="EMBL" id="PKC09518.1"/>
    </source>
</evidence>
<sequence length="565" mass="65522">MNVNPTRLTLLHSDFIVSLVSQYFEYQDDVYKCLLVNPSWARMLVPVLWRSPVWKTPKSFQKFLRTLEEVDPQHDYGKFIEKLTFKLYSNSPMQLFTTQTLDIISSKCPNVLYLTFDCLKPSTPSYFITTNSDLPPNILVTLLQRFPNLITFKGPRFNTMQWLGAGLTPMRKGLLPNIRSLRLSLDWRDLSLPFLLHDIGSHCPLITSLDVITDIPEQTAKVIVDAFPHLTSFSCITATFQSLKILISALNKLTSLKLQFGQDITDELLIKITSKFPKLESFTLTKGWYSLPSFMKTWSLIQQQSLNYLEFSHYTELTNDMLLPIFQSCHNLTSLKLIHCPRITDSSITYLSKYRGNNLKNLLIHHNYNISDQGISSLEICKNLLTLNLLECPKITSKSLSKIIKECKKLLEFYGSFNYRLTNDIVSCFNSNSYENKNLLVFGNRFVCLNNIQISKTIDSSILFKLSTKLPNLRKLDIRYPIKNVNPNKLIKAILNFKLLEKLCIVPPPNLKRKHLRLLDTEHKRLKEIWFMTKEHPKVRQYIYENDSKSGIRIELCMLAHDEEI</sequence>
<dbReference type="VEuPathDB" id="FungiDB:RhiirA1_536327"/>
<reference evidence="1" key="5">
    <citation type="submission" date="2020-05" db="EMBL/GenBank/DDBJ databases">
        <authorList>
            <person name="Rincon C."/>
            <person name="Sanders R I."/>
            <person name="Robbins C."/>
            <person name="Chaturvedi A."/>
        </authorList>
    </citation>
    <scope>NUCLEOTIDE SEQUENCE</scope>
    <source>
        <strain evidence="1">CHB12</strain>
    </source>
</reference>
<name>A0A2I1EHT5_9GLOM</name>
<dbReference type="Proteomes" id="UP000232688">
    <property type="component" value="Unassembled WGS sequence"/>
</dbReference>